<keyword evidence="12" id="KW-0443">Lipid metabolism</keyword>
<evidence type="ECO:0000256" key="10">
    <source>
        <dbReference type="ARBA" id="ARBA00023315"/>
    </source>
</evidence>
<evidence type="ECO:0000256" key="3">
    <source>
        <dbReference type="ARBA" id="ARBA00005189"/>
    </source>
</evidence>
<keyword evidence="7 12" id="KW-1003">Cell membrane</keyword>
<organism evidence="14 15">
    <name type="scientific">Candidatus Accumulibacter proximus</name>
    <dbReference type="NCBI Taxonomy" id="2954385"/>
    <lineage>
        <taxon>Bacteria</taxon>
        <taxon>Pseudomonadati</taxon>
        <taxon>Pseudomonadota</taxon>
        <taxon>Betaproteobacteria</taxon>
        <taxon>Candidatus Accumulibacter</taxon>
    </lineage>
</organism>
<evidence type="ECO:0000256" key="5">
    <source>
        <dbReference type="ARBA" id="ARBA00013113"/>
    </source>
</evidence>
<comment type="domain">
    <text evidence="12">The HXXXXD motif is essential for acyltransferase activity and may constitute the binding site for the phosphate moiety of the glycerol-3-phosphate.</text>
</comment>
<evidence type="ECO:0000313" key="14">
    <source>
        <dbReference type="EMBL" id="MBK7674332.1"/>
    </source>
</evidence>
<name>A0A935UF76_9PROT</name>
<dbReference type="NCBIfam" id="NF003441">
    <property type="entry name" value="PRK04974.1"/>
    <property type="match status" value="1"/>
</dbReference>
<evidence type="ECO:0000256" key="9">
    <source>
        <dbReference type="ARBA" id="ARBA00023136"/>
    </source>
</evidence>
<keyword evidence="12" id="KW-0594">Phospholipid biosynthesis</keyword>
<dbReference type="InterPro" id="IPR045520">
    <property type="entry name" value="GPAT/DHAPAT_C"/>
</dbReference>
<evidence type="ECO:0000256" key="7">
    <source>
        <dbReference type="ARBA" id="ARBA00022475"/>
    </source>
</evidence>
<proteinExistence type="inferred from homology"/>
<comment type="caution">
    <text evidence="14">The sequence shown here is derived from an EMBL/GenBank/DDBJ whole genome shotgun (WGS) entry which is preliminary data.</text>
</comment>
<dbReference type="InterPro" id="IPR028354">
    <property type="entry name" value="GPAT_PlsB"/>
</dbReference>
<comment type="similarity">
    <text evidence="4 12">Belongs to the GPAT/DAPAT family.</text>
</comment>
<evidence type="ECO:0000259" key="13">
    <source>
        <dbReference type="SMART" id="SM00563"/>
    </source>
</evidence>
<dbReference type="EC" id="2.3.1.15" evidence="5 12"/>
<comment type="catalytic activity">
    <reaction evidence="11 12">
        <text>sn-glycerol 3-phosphate + an acyl-CoA = a 1-acyl-sn-glycero-3-phosphate + CoA</text>
        <dbReference type="Rhea" id="RHEA:15325"/>
        <dbReference type="ChEBI" id="CHEBI:57287"/>
        <dbReference type="ChEBI" id="CHEBI:57597"/>
        <dbReference type="ChEBI" id="CHEBI:57970"/>
        <dbReference type="ChEBI" id="CHEBI:58342"/>
        <dbReference type="EC" id="2.3.1.15"/>
    </reaction>
</comment>
<dbReference type="GO" id="GO:0004366">
    <property type="term" value="F:glycerol-3-phosphate O-acyltransferase activity"/>
    <property type="evidence" value="ECO:0007669"/>
    <property type="project" value="UniProtKB-UniRule"/>
</dbReference>
<dbReference type="GO" id="GO:0006631">
    <property type="term" value="P:fatty acid metabolic process"/>
    <property type="evidence" value="ECO:0007669"/>
    <property type="project" value="TreeGrafter"/>
</dbReference>
<dbReference type="Pfam" id="PF01553">
    <property type="entry name" value="Acyltransferase"/>
    <property type="match status" value="1"/>
</dbReference>
<comment type="subcellular location">
    <subcellularLocation>
        <location evidence="1 12">Cell membrane</location>
        <topology evidence="1 12">Peripheral membrane protein</topology>
        <orientation evidence="1 12">Cytoplasmic side</orientation>
    </subcellularLocation>
</comment>
<evidence type="ECO:0000256" key="1">
    <source>
        <dbReference type="ARBA" id="ARBA00004413"/>
    </source>
</evidence>
<gene>
    <name evidence="12 14" type="primary">plsB</name>
    <name evidence="14" type="ORF">IPJ27_05935</name>
</gene>
<dbReference type="AlphaFoldDB" id="A0A935UF76"/>
<dbReference type="PIRSF" id="PIRSF000437">
    <property type="entry name" value="GPAT_DHAPAT"/>
    <property type="match status" value="1"/>
</dbReference>
<dbReference type="PANTHER" id="PTHR12563">
    <property type="entry name" value="GLYCEROL-3-PHOSPHATE ACYLTRANSFERASE"/>
    <property type="match status" value="1"/>
</dbReference>
<dbReference type="NCBIfam" id="TIGR03703">
    <property type="entry name" value="plsB"/>
    <property type="match status" value="1"/>
</dbReference>
<evidence type="ECO:0000256" key="12">
    <source>
        <dbReference type="HAMAP-Rule" id="MF_00393"/>
    </source>
</evidence>
<evidence type="ECO:0000256" key="4">
    <source>
        <dbReference type="ARBA" id="ARBA00007937"/>
    </source>
</evidence>
<reference evidence="14 15" key="1">
    <citation type="submission" date="2020-10" db="EMBL/GenBank/DDBJ databases">
        <title>Connecting structure to function with the recovery of over 1000 high-quality activated sludge metagenome-assembled genomes encoding full-length rRNA genes using long-read sequencing.</title>
        <authorList>
            <person name="Singleton C.M."/>
            <person name="Petriglieri F."/>
            <person name="Kristensen J.M."/>
            <person name="Kirkegaard R.H."/>
            <person name="Michaelsen T.Y."/>
            <person name="Andersen M.H."/>
            <person name="Karst S.M."/>
            <person name="Dueholm M.S."/>
            <person name="Nielsen P.H."/>
            <person name="Albertsen M."/>
        </authorList>
    </citation>
    <scope>NUCLEOTIDE SEQUENCE [LARGE SCALE GENOMIC DNA]</scope>
    <source>
        <strain evidence="14">EsbW_18-Q3-R4-48_BATAC.285</strain>
    </source>
</reference>
<comment type="pathway">
    <text evidence="2 12">Phospholipid metabolism; CDP-diacylglycerol biosynthesis; CDP-diacylglycerol from sn-glycerol 3-phosphate: step 1/3.</text>
</comment>
<dbReference type="PIRSF" id="PIRSF500064">
    <property type="entry name" value="GPAT"/>
    <property type="match status" value="1"/>
</dbReference>
<comment type="pathway">
    <text evidence="3">Lipid metabolism.</text>
</comment>
<evidence type="ECO:0000256" key="11">
    <source>
        <dbReference type="ARBA" id="ARBA00048427"/>
    </source>
</evidence>
<dbReference type="GO" id="GO:0016024">
    <property type="term" value="P:CDP-diacylglycerol biosynthetic process"/>
    <property type="evidence" value="ECO:0007669"/>
    <property type="project" value="UniProtKB-UniRule"/>
</dbReference>
<dbReference type="HAMAP" id="MF_00393">
    <property type="entry name" value="Glyc3P_acyltrans"/>
    <property type="match status" value="1"/>
</dbReference>
<dbReference type="InterPro" id="IPR022284">
    <property type="entry name" value="GPAT/DHAPAT"/>
</dbReference>
<dbReference type="SMART" id="SM00563">
    <property type="entry name" value="PlsC"/>
    <property type="match status" value="1"/>
</dbReference>
<dbReference type="InterPro" id="IPR041728">
    <property type="entry name" value="GPAT/DHAPAT_LPLAT"/>
</dbReference>
<dbReference type="InterPro" id="IPR002123">
    <property type="entry name" value="Plipid/glycerol_acylTrfase"/>
</dbReference>
<keyword evidence="10 12" id="KW-0012">Acyltransferase</keyword>
<dbReference type="Pfam" id="PF19277">
    <property type="entry name" value="GPAT_C"/>
    <property type="match status" value="1"/>
</dbReference>
<evidence type="ECO:0000256" key="8">
    <source>
        <dbReference type="ARBA" id="ARBA00022679"/>
    </source>
</evidence>
<evidence type="ECO:0000313" key="15">
    <source>
        <dbReference type="Proteomes" id="UP000697998"/>
    </source>
</evidence>
<feature type="domain" description="Phospholipid/glycerol acyltransferase" evidence="13">
    <location>
        <begin position="306"/>
        <end position="433"/>
    </location>
</feature>
<keyword evidence="12" id="KW-0444">Lipid biosynthesis</keyword>
<keyword evidence="12" id="KW-1208">Phospholipid metabolism</keyword>
<dbReference type="Proteomes" id="UP000697998">
    <property type="component" value="Unassembled WGS sequence"/>
</dbReference>
<keyword evidence="9 12" id="KW-0472">Membrane</keyword>
<dbReference type="EMBL" id="JADJMH010000004">
    <property type="protein sequence ID" value="MBK7674332.1"/>
    <property type="molecule type" value="Genomic_DNA"/>
</dbReference>
<evidence type="ECO:0000256" key="6">
    <source>
        <dbReference type="ARBA" id="ARBA00013432"/>
    </source>
</evidence>
<feature type="short sequence motif" description="HXXXXD motif" evidence="12">
    <location>
        <begin position="311"/>
        <end position="316"/>
    </location>
</feature>
<protein>
    <recommendedName>
        <fullName evidence="6 12">Glycerol-3-phosphate acyltransferase</fullName>
        <shortName evidence="12">GPAT</shortName>
        <ecNumber evidence="5 12">2.3.1.15</ecNumber>
    </recommendedName>
</protein>
<dbReference type="SUPFAM" id="SSF69593">
    <property type="entry name" value="Glycerol-3-phosphate (1)-acyltransferase"/>
    <property type="match status" value="1"/>
</dbReference>
<dbReference type="CDD" id="cd07993">
    <property type="entry name" value="LPLAT_DHAPAT-like"/>
    <property type="match status" value="1"/>
</dbReference>
<evidence type="ECO:0000256" key="2">
    <source>
        <dbReference type="ARBA" id="ARBA00004765"/>
    </source>
</evidence>
<accession>A0A935UF76</accession>
<sequence length="823" mass="92105">MADSFKVSDWLIPLGRRLLYLWVRTSVFPEDLRELGLDPTKPVCYVLQDRHLSNLLVLFEESRRAGLPRAEGPIVLGRQRLPRSFFFLNRDRSLAGRARDNSSYSPLLASLIGRTVADPLLDVQLLPVVILWGRSPDKQDSVLKALFSEAWRPTGAWRQLLAILLHGRNVLVRYNAPISLRDLLQGGLGEEQALRKLSRILRVHFRRQRQMAIGPDLSHRNTQVDAVLAGEPVRAAIVSEAARHGISLGEARARAGNFALEIASDYSYGVVRALELFLSWLWTRLYDGIQLHRFDVVTRIAAGHEIVYVPCHRSHIDYLLLSYIILRQGLTPPHIAAGANLNLPLVGSLLRRGGAFFLRRSFKGEPLYAAVFHEYLHLMLARGFPIEYFIEGGRSRSGRMLTPRAGILGMTVQSFIREHARPLLFVPVYIGYEKVIEGSTYLGELAGKPKTGESLWGILTSVRRIKRVFGQVHVNFGEPLALAGFLDAHHPGWREEDSASPSPWSRTATREAAAELAKRINEAAVINPVNLTALALLATPKHTADEHALQRMIEHYQALARKAPYAPTSVACDLDPSQIVTYAERLTVVERFADPLGDLIRVREKQAPLLAYFRNNVLHLFALPALVACLLSHNRRLDGARVAQAVSGICSLMRAELFLRWHADELPAATEAVIGVLLARKLVARSEDSGALAAPEPISEEFAELHLLGETIRPLLERHFLTLSLLQRHGTGQLTRQALENDCHCLAQRLSLLYQFNTPELPERATFSAFITNLIEAEFLREDEKGLLHFDQRLMTPLAHSELVLSVEARQAIRRITGAGIAR</sequence>
<keyword evidence="8 12" id="KW-0808">Transferase</keyword>
<dbReference type="GO" id="GO:0005886">
    <property type="term" value="C:plasma membrane"/>
    <property type="evidence" value="ECO:0007669"/>
    <property type="project" value="UniProtKB-SubCell"/>
</dbReference>
<dbReference type="PANTHER" id="PTHR12563:SF17">
    <property type="entry name" value="DIHYDROXYACETONE PHOSPHATE ACYLTRANSFERASE"/>
    <property type="match status" value="1"/>
</dbReference>